<organism evidence="1 2">
    <name type="scientific">Cupriavidus necator</name>
    <name type="common">Alcaligenes eutrophus</name>
    <name type="synonym">Ralstonia eutropha</name>
    <dbReference type="NCBI Taxonomy" id="106590"/>
    <lineage>
        <taxon>Bacteria</taxon>
        <taxon>Pseudomonadati</taxon>
        <taxon>Pseudomonadota</taxon>
        <taxon>Betaproteobacteria</taxon>
        <taxon>Burkholderiales</taxon>
        <taxon>Burkholderiaceae</taxon>
        <taxon>Cupriavidus</taxon>
    </lineage>
</organism>
<proteinExistence type="predicted"/>
<dbReference type="EMBL" id="CP017758">
    <property type="protein sequence ID" value="AQV96553.1"/>
    <property type="molecule type" value="Genomic_DNA"/>
</dbReference>
<gene>
    <name evidence="1" type="ORF">BJN34_22055</name>
</gene>
<reference evidence="2" key="1">
    <citation type="submission" date="2017-02" db="EMBL/GenBank/DDBJ databases">
        <title>Complete genome sequence of Cupriavidus necator strain NH9, a 3-chlorobenzoate degrader.</title>
        <authorList>
            <person name="Moriuchi R."/>
            <person name="Dohra H."/>
            <person name="Ogawa N."/>
        </authorList>
    </citation>
    <scope>NUCLEOTIDE SEQUENCE [LARGE SCALE GENOMIC DNA]</scope>
    <source>
        <strain evidence="2">NH9</strain>
    </source>
</reference>
<dbReference type="OrthoDB" id="8910207at2"/>
<dbReference type="AlphaFoldDB" id="A0A1U9UV48"/>
<dbReference type="Proteomes" id="UP000189627">
    <property type="component" value="Chromosome 2"/>
</dbReference>
<name>A0A1U9UV48_CUPNE</name>
<dbReference type="KEGG" id="cuh:BJN34_22055"/>
<evidence type="ECO:0000313" key="1">
    <source>
        <dbReference type="EMBL" id="AQV96553.1"/>
    </source>
</evidence>
<protein>
    <submittedName>
        <fullName evidence="1">Uncharacterized protein</fullName>
    </submittedName>
</protein>
<evidence type="ECO:0000313" key="2">
    <source>
        <dbReference type="Proteomes" id="UP000189627"/>
    </source>
</evidence>
<sequence>MNQNEVPEDFPRIKIPAVVTGAQPKICAREVDGRYVVGQTEEERFERWDFCEDLAQQLLPVARRDETEHPGQAREKTLRRVRISVSQKGWCSEEELDWLIRRLAALLQA</sequence>
<accession>A0A1U9UV48</accession>